<dbReference type="Proteomes" id="UP000291101">
    <property type="component" value="Unassembled WGS sequence"/>
</dbReference>
<evidence type="ECO:0000256" key="1">
    <source>
        <dbReference type="SAM" id="Phobius"/>
    </source>
</evidence>
<reference evidence="2 3" key="1">
    <citation type="submission" date="2019-01" db="EMBL/GenBank/DDBJ databases">
        <title>Novel species of Nocardioides.</title>
        <authorList>
            <person name="Liu Q."/>
            <person name="X Y.-H."/>
        </authorList>
    </citation>
    <scope>NUCLEOTIDE SEQUENCE [LARGE SCALE GENOMIC DNA]</scope>
    <source>
        <strain evidence="2 3">HLT2-9</strain>
    </source>
</reference>
<organism evidence="2 3">
    <name type="scientific">Nocardioides zhouii</name>
    <dbReference type="NCBI Taxonomy" id="1168729"/>
    <lineage>
        <taxon>Bacteria</taxon>
        <taxon>Bacillati</taxon>
        <taxon>Actinomycetota</taxon>
        <taxon>Actinomycetes</taxon>
        <taxon>Propionibacteriales</taxon>
        <taxon>Nocardioidaceae</taxon>
        <taxon>Nocardioides</taxon>
    </lineage>
</organism>
<feature type="transmembrane region" description="Helical" evidence="1">
    <location>
        <begin position="34"/>
        <end position="56"/>
    </location>
</feature>
<accession>A0A4Q2T2S1</accession>
<dbReference type="Pfam" id="PF10066">
    <property type="entry name" value="DUF2304"/>
    <property type="match status" value="1"/>
</dbReference>
<dbReference type="AlphaFoldDB" id="A0A4Q2T2S1"/>
<keyword evidence="1" id="KW-0472">Membrane</keyword>
<keyword evidence="1" id="KW-0812">Transmembrane</keyword>
<gene>
    <name evidence="2" type="ORF">EUA94_07215</name>
</gene>
<proteinExistence type="predicted"/>
<dbReference type="RefSeq" id="WP_129426118.1">
    <property type="nucleotide sequence ID" value="NZ_SDWV01000005.1"/>
</dbReference>
<keyword evidence="3" id="KW-1185">Reference proteome</keyword>
<evidence type="ECO:0000313" key="3">
    <source>
        <dbReference type="Proteomes" id="UP000291101"/>
    </source>
</evidence>
<name>A0A4Q2T2S1_9ACTN</name>
<dbReference type="OrthoDB" id="8904808at2"/>
<dbReference type="InterPro" id="IPR019277">
    <property type="entry name" value="DUF2304"/>
</dbReference>
<keyword evidence="1" id="KW-1133">Transmembrane helix</keyword>
<comment type="caution">
    <text evidence="2">The sequence shown here is derived from an EMBL/GenBank/DDBJ whole genome shotgun (WGS) entry which is preliminary data.</text>
</comment>
<feature type="transmembrane region" description="Helical" evidence="1">
    <location>
        <begin position="6"/>
        <end position="22"/>
    </location>
</feature>
<evidence type="ECO:0000313" key="2">
    <source>
        <dbReference type="EMBL" id="RYC13006.1"/>
    </source>
</evidence>
<feature type="transmembrane region" description="Helical" evidence="1">
    <location>
        <begin position="68"/>
        <end position="86"/>
    </location>
</feature>
<dbReference type="EMBL" id="SDWV01000005">
    <property type="protein sequence ID" value="RYC13006.1"/>
    <property type="molecule type" value="Genomic_DNA"/>
</dbReference>
<protein>
    <submittedName>
        <fullName evidence="2">DUF2304 domain-containing protein</fullName>
    </submittedName>
</protein>
<sequence>MILIQIILIAAFAVIFLVALRSRSAHSVNAWKKIAFAGLMVLVVIAVLAPDLVSIVAQAIGVGRGTDLVLYVVSVTFGFYVVNQYLRAQESRHQLHQLARRIAILEAQERYGMERLTVRSSVGTTVAPDAQVAQPTEILPPHA</sequence>